<evidence type="ECO:0000256" key="2">
    <source>
        <dbReference type="SAM" id="SignalP"/>
    </source>
</evidence>
<keyword evidence="4" id="KW-1185">Reference proteome</keyword>
<dbReference type="AlphaFoldDB" id="A0A2N5SKW9"/>
<feature type="signal peptide" evidence="2">
    <location>
        <begin position="1"/>
        <end position="20"/>
    </location>
</feature>
<feature type="chain" id="PRO_5014872478" description="REJ domain-containing protein" evidence="2">
    <location>
        <begin position="21"/>
        <end position="171"/>
    </location>
</feature>
<evidence type="ECO:0008006" key="5">
    <source>
        <dbReference type="Google" id="ProtNLM"/>
    </source>
</evidence>
<evidence type="ECO:0000313" key="4">
    <source>
        <dbReference type="Proteomes" id="UP000235388"/>
    </source>
</evidence>
<name>A0A2N5SKW9_9BASI</name>
<sequence>MLSASTFVASFLVATLAVQASPSPQVNPAASTLNATAARNRTTATPLAGQKLMKNMKANLTSIDSMSAEASTPVTSLTTTESSELEPTSLTASSSELETPTTTTTAAPVVTSTKYDKSMNGTNAKNMKTNHLNTTHALDKKSSHSAPGPFSGSTFELMISLVSVGVLTIVV</sequence>
<reference evidence="3 4" key="1">
    <citation type="submission" date="2017-11" db="EMBL/GenBank/DDBJ databases">
        <title>De novo assembly and phasing of dikaryotic genomes from two isolates of Puccinia coronata f. sp. avenae, the causal agent of oat crown rust.</title>
        <authorList>
            <person name="Miller M.E."/>
            <person name="Zhang Y."/>
            <person name="Omidvar V."/>
            <person name="Sperschneider J."/>
            <person name="Schwessinger B."/>
            <person name="Raley C."/>
            <person name="Palmer J.M."/>
            <person name="Garnica D."/>
            <person name="Upadhyaya N."/>
            <person name="Rathjen J."/>
            <person name="Taylor J.M."/>
            <person name="Park R.F."/>
            <person name="Dodds P.N."/>
            <person name="Hirsch C.D."/>
            <person name="Kianian S.F."/>
            <person name="Figueroa M."/>
        </authorList>
    </citation>
    <scope>NUCLEOTIDE SEQUENCE [LARGE SCALE GENOMIC DNA]</scope>
    <source>
        <strain evidence="3">12NC29</strain>
    </source>
</reference>
<organism evidence="3 4">
    <name type="scientific">Puccinia coronata f. sp. avenae</name>
    <dbReference type="NCBI Taxonomy" id="200324"/>
    <lineage>
        <taxon>Eukaryota</taxon>
        <taxon>Fungi</taxon>
        <taxon>Dikarya</taxon>
        <taxon>Basidiomycota</taxon>
        <taxon>Pucciniomycotina</taxon>
        <taxon>Pucciniomycetes</taxon>
        <taxon>Pucciniales</taxon>
        <taxon>Pucciniaceae</taxon>
        <taxon>Puccinia</taxon>
    </lineage>
</organism>
<evidence type="ECO:0000256" key="1">
    <source>
        <dbReference type="SAM" id="MobiDB-lite"/>
    </source>
</evidence>
<feature type="compositionally biased region" description="Low complexity" evidence="1">
    <location>
        <begin position="69"/>
        <end position="104"/>
    </location>
</feature>
<evidence type="ECO:0000313" key="3">
    <source>
        <dbReference type="EMBL" id="PLW13861.1"/>
    </source>
</evidence>
<comment type="caution">
    <text evidence="3">The sequence shown here is derived from an EMBL/GenBank/DDBJ whole genome shotgun (WGS) entry which is preliminary data.</text>
</comment>
<proteinExistence type="predicted"/>
<protein>
    <recommendedName>
        <fullName evidence="5">REJ domain-containing protein</fullName>
    </recommendedName>
</protein>
<accession>A0A2N5SKW9</accession>
<gene>
    <name evidence="3" type="ORF">PCANC_16740</name>
</gene>
<keyword evidence="2" id="KW-0732">Signal</keyword>
<feature type="region of interest" description="Disordered" evidence="1">
    <location>
        <begin position="65"/>
        <end position="104"/>
    </location>
</feature>
<dbReference type="Proteomes" id="UP000235388">
    <property type="component" value="Unassembled WGS sequence"/>
</dbReference>
<dbReference type="EMBL" id="PGCJ01000937">
    <property type="protein sequence ID" value="PLW13861.1"/>
    <property type="molecule type" value="Genomic_DNA"/>
</dbReference>